<sequence length="223" mass="26136">MCRNYQLLKALDAPRFVYRYSRTRSTVPRLQNKLECRVLAQRYSKYLSEYNTFALFQWHSPKDLKFDKDYFWKEFAHDVSSSNQNAIFLEDKVHNEAMNNSLKSSIISPSDDTEYRCTFQTVSEPHPIEYMLRLTGKPNTKLQLHTLGLRTEGNIIASYIQSLLEESENMYKDLSYEKLLSIAKRSRSDRDKPIKELLNNLAENGITNSRIMGTEQWLVLSKA</sequence>
<dbReference type="Proteomes" id="UP000008536">
    <property type="component" value="Chromosome G"/>
</dbReference>
<evidence type="ECO:0000313" key="2">
    <source>
        <dbReference type="Proteomes" id="UP000008536"/>
    </source>
</evidence>
<dbReference type="InParanoid" id="C5DZ82"/>
<protein>
    <submittedName>
        <fullName evidence="1">ZYRO0G02178p</fullName>
    </submittedName>
</protein>
<accession>C5DZ82</accession>
<gene>
    <name evidence="1" type="ordered locus">ZYRO0G02178g</name>
</gene>
<proteinExistence type="predicted"/>
<reference evidence="1 2" key="1">
    <citation type="journal article" date="2009" name="Genome Res.">
        <title>Comparative genomics of protoploid Saccharomycetaceae.</title>
        <authorList>
            <consortium name="The Genolevures Consortium"/>
            <person name="Souciet J.-L."/>
            <person name="Dujon B."/>
            <person name="Gaillardin C."/>
            <person name="Johnston M."/>
            <person name="Baret P.V."/>
            <person name="Cliften P."/>
            <person name="Sherman D.J."/>
            <person name="Weissenbach J."/>
            <person name="Westhof E."/>
            <person name="Wincker P."/>
            <person name="Jubin C."/>
            <person name="Poulain J."/>
            <person name="Barbe V."/>
            <person name="Segurens B."/>
            <person name="Artiguenave F."/>
            <person name="Anthouard V."/>
            <person name="Vacherie B."/>
            <person name="Val M.-E."/>
            <person name="Fulton R.S."/>
            <person name="Minx P."/>
            <person name="Wilson R."/>
            <person name="Durrens P."/>
            <person name="Jean G."/>
            <person name="Marck C."/>
            <person name="Martin T."/>
            <person name="Nikolski M."/>
            <person name="Rolland T."/>
            <person name="Seret M.-L."/>
            <person name="Casaregola S."/>
            <person name="Despons L."/>
            <person name="Fairhead C."/>
            <person name="Fischer G."/>
            <person name="Lafontaine I."/>
            <person name="Leh V."/>
            <person name="Lemaire M."/>
            <person name="de Montigny J."/>
            <person name="Neuveglise C."/>
            <person name="Thierry A."/>
            <person name="Blanc-Lenfle I."/>
            <person name="Bleykasten C."/>
            <person name="Diffels J."/>
            <person name="Fritsch E."/>
            <person name="Frangeul L."/>
            <person name="Goeffon A."/>
            <person name="Jauniaux N."/>
            <person name="Kachouri-Lafond R."/>
            <person name="Payen C."/>
            <person name="Potier S."/>
            <person name="Pribylova L."/>
            <person name="Ozanne C."/>
            <person name="Richard G.-F."/>
            <person name="Sacerdot C."/>
            <person name="Straub M.-L."/>
            <person name="Talla E."/>
        </authorList>
    </citation>
    <scope>NUCLEOTIDE SEQUENCE [LARGE SCALE GENOMIC DNA]</scope>
    <source>
        <strain evidence="1 2">ATCC 2623 / CBS 732 / BCRC 21506 / NBRC 1130 / NCYC 568 / NRRL Y-229</strain>
    </source>
</reference>
<evidence type="ECO:0000313" key="1">
    <source>
        <dbReference type="EMBL" id="CAR29166.1"/>
    </source>
</evidence>
<dbReference type="EMBL" id="CU928179">
    <property type="protein sequence ID" value="CAR29166.1"/>
    <property type="molecule type" value="Genomic_DNA"/>
</dbReference>
<name>C5DZ82_ZYGRC</name>
<dbReference type="FunCoup" id="C5DZ82">
    <property type="interactions" value="32"/>
</dbReference>
<keyword evidence="2" id="KW-1185">Reference proteome</keyword>
<dbReference type="KEGG" id="zro:ZYRO0G02178g"/>
<dbReference type="AlphaFoldDB" id="C5DZ82"/>
<organism evidence="1 2">
    <name type="scientific">Zygosaccharomyces rouxii (strain ATCC 2623 / CBS 732 / NBRC 1130 / NCYC 568 / NRRL Y-229)</name>
    <dbReference type="NCBI Taxonomy" id="559307"/>
    <lineage>
        <taxon>Eukaryota</taxon>
        <taxon>Fungi</taxon>
        <taxon>Dikarya</taxon>
        <taxon>Ascomycota</taxon>
        <taxon>Saccharomycotina</taxon>
        <taxon>Saccharomycetes</taxon>
        <taxon>Saccharomycetales</taxon>
        <taxon>Saccharomycetaceae</taxon>
        <taxon>Zygosaccharomyces</taxon>
    </lineage>
</organism>
<dbReference type="HOGENOM" id="CLU_090080_0_0_1"/>